<dbReference type="PROSITE" id="PS00211">
    <property type="entry name" value="ABC_TRANSPORTER_1"/>
    <property type="match status" value="1"/>
</dbReference>
<dbReference type="InterPro" id="IPR027417">
    <property type="entry name" value="P-loop_NTPase"/>
</dbReference>
<dbReference type="RefSeq" id="WP_149278464.1">
    <property type="nucleotide sequence ID" value="NZ_CP043506.1"/>
</dbReference>
<comment type="similarity">
    <text evidence="1">Belongs to the ABC transporter superfamily.</text>
</comment>
<dbReference type="InterPro" id="IPR017871">
    <property type="entry name" value="ABC_transporter-like_CS"/>
</dbReference>
<dbReference type="Pfam" id="PF00005">
    <property type="entry name" value="ABC_tran"/>
    <property type="match status" value="1"/>
</dbReference>
<keyword evidence="3" id="KW-0547">Nucleotide-binding</keyword>
<dbReference type="PANTHER" id="PTHR42734:SF17">
    <property type="entry name" value="METAL TRANSPORT SYSTEM ATP-BINDING PROTEIN TM_0124-RELATED"/>
    <property type="match status" value="1"/>
</dbReference>
<dbReference type="GO" id="GO:0016887">
    <property type="term" value="F:ATP hydrolysis activity"/>
    <property type="evidence" value="ECO:0007669"/>
    <property type="project" value="InterPro"/>
</dbReference>
<name>A0A5C1YKJ7_9PROT</name>
<dbReference type="KEGG" id="acek:FLP30_02605"/>
<evidence type="ECO:0000256" key="4">
    <source>
        <dbReference type="ARBA" id="ARBA00022840"/>
    </source>
</evidence>
<accession>A0A5C1YKJ7</accession>
<dbReference type="SUPFAM" id="SSF52540">
    <property type="entry name" value="P-loop containing nucleoside triphosphate hydrolases"/>
    <property type="match status" value="1"/>
</dbReference>
<keyword evidence="9" id="KW-1185">Reference proteome</keyword>
<keyword evidence="4 8" id="KW-0067">ATP-binding</keyword>
<gene>
    <name evidence="8" type="ORF">FLP30_02605</name>
</gene>
<protein>
    <submittedName>
        <fullName evidence="8">ATP-binding cassette domain-containing protein</fullName>
    </submittedName>
</protein>
<evidence type="ECO:0000259" key="7">
    <source>
        <dbReference type="PROSITE" id="PS50893"/>
    </source>
</evidence>
<evidence type="ECO:0000313" key="8">
    <source>
        <dbReference type="EMBL" id="QEO16784.1"/>
    </source>
</evidence>
<evidence type="ECO:0000256" key="2">
    <source>
        <dbReference type="ARBA" id="ARBA00022448"/>
    </source>
</evidence>
<dbReference type="GO" id="GO:0005524">
    <property type="term" value="F:ATP binding"/>
    <property type="evidence" value="ECO:0007669"/>
    <property type="project" value="UniProtKB-KW"/>
</dbReference>
<dbReference type="AlphaFoldDB" id="A0A5C1YKJ7"/>
<keyword evidence="5" id="KW-0864">Zinc transport</keyword>
<evidence type="ECO:0000256" key="5">
    <source>
        <dbReference type="ARBA" id="ARBA00022906"/>
    </source>
</evidence>
<dbReference type="EMBL" id="CP043506">
    <property type="protein sequence ID" value="QEO16784.1"/>
    <property type="molecule type" value="Genomic_DNA"/>
</dbReference>
<dbReference type="PROSITE" id="PS50893">
    <property type="entry name" value="ABC_TRANSPORTER_2"/>
    <property type="match status" value="1"/>
</dbReference>
<dbReference type="SMART" id="SM00382">
    <property type="entry name" value="AAA"/>
    <property type="match status" value="1"/>
</dbReference>
<evidence type="ECO:0000256" key="1">
    <source>
        <dbReference type="ARBA" id="ARBA00005417"/>
    </source>
</evidence>
<keyword evidence="2" id="KW-0813">Transport</keyword>
<dbReference type="PANTHER" id="PTHR42734">
    <property type="entry name" value="METAL TRANSPORT SYSTEM ATP-BINDING PROTEIN TM_0124-RELATED"/>
    <property type="match status" value="1"/>
</dbReference>
<evidence type="ECO:0000256" key="3">
    <source>
        <dbReference type="ARBA" id="ARBA00022741"/>
    </source>
</evidence>
<sequence length="268" mass="27857">MSSPMLQACSLTVLRGGRKVLDSVSFDIPAGSFVGVLGGNGAGKTSLFRAILGLEALAGGQVLVGGQIRLPGRNPVGYMPQIRGLVAGQLSGWHMVATALDGAAWGLPWYGKVARSKVDAALAAVDAQDLAHRPVASLSGGERQRLLLAQALLNDPRILLLDEPLASLDPARMRDTVRRIHALAQARGLTVLMSTHDINPMQGFMDHVLYLAQGKALLGTVDEVMTTHALTALYGAPVEVVQAGGRLFVVAEGGGDTLHSCDCGGVAG</sequence>
<dbReference type="GO" id="GO:0006829">
    <property type="term" value="P:zinc ion transport"/>
    <property type="evidence" value="ECO:0007669"/>
    <property type="project" value="UniProtKB-KW"/>
</dbReference>
<evidence type="ECO:0000256" key="6">
    <source>
        <dbReference type="ARBA" id="ARBA00023065"/>
    </source>
</evidence>
<organism evidence="8 9">
    <name type="scientific">Acetobacter vaccinii</name>
    <dbReference type="NCBI Taxonomy" id="2592655"/>
    <lineage>
        <taxon>Bacteria</taxon>
        <taxon>Pseudomonadati</taxon>
        <taxon>Pseudomonadota</taxon>
        <taxon>Alphaproteobacteria</taxon>
        <taxon>Acetobacterales</taxon>
        <taxon>Acetobacteraceae</taxon>
        <taxon>Acetobacter</taxon>
    </lineage>
</organism>
<dbReference type="InterPro" id="IPR003593">
    <property type="entry name" value="AAA+_ATPase"/>
</dbReference>
<reference evidence="8 9" key="1">
    <citation type="submission" date="2019-09" db="EMBL/GenBank/DDBJ databases">
        <title>Genome sequencing of strain KACC 21233.</title>
        <authorList>
            <person name="Heo J."/>
            <person name="Kim S.-J."/>
            <person name="Kim J.-S."/>
            <person name="Hong S.-B."/>
            <person name="Kwon S.-W."/>
        </authorList>
    </citation>
    <scope>NUCLEOTIDE SEQUENCE [LARGE SCALE GENOMIC DNA]</scope>
    <source>
        <strain evidence="8 9">KACC 21233</strain>
    </source>
</reference>
<dbReference type="InterPro" id="IPR003439">
    <property type="entry name" value="ABC_transporter-like_ATP-bd"/>
</dbReference>
<dbReference type="Proteomes" id="UP000324536">
    <property type="component" value="Chromosome"/>
</dbReference>
<dbReference type="OrthoDB" id="9810077at2"/>
<feature type="domain" description="ABC transporter" evidence="7">
    <location>
        <begin position="6"/>
        <end position="238"/>
    </location>
</feature>
<evidence type="ECO:0000313" key="9">
    <source>
        <dbReference type="Proteomes" id="UP000324536"/>
    </source>
</evidence>
<dbReference type="InterPro" id="IPR050153">
    <property type="entry name" value="Metal_Ion_Import_ABC"/>
</dbReference>
<proteinExistence type="inferred from homology"/>
<keyword evidence="6" id="KW-0406">Ion transport</keyword>
<keyword evidence="5" id="KW-0862">Zinc</keyword>
<dbReference type="Gene3D" id="3.40.50.300">
    <property type="entry name" value="P-loop containing nucleotide triphosphate hydrolases"/>
    <property type="match status" value="1"/>
</dbReference>